<evidence type="ECO:0000313" key="2">
    <source>
        <dbReference type="Proteomes" id="UP000722125"/>
    </source>
</evidence>
<reference evidence="1 2" key="1">
    <citation type="submission" date="2021-05" db="EMBL/GenBank/DDBJ databases">
        <title>Description of Cellulomonas sp. DKR-3 sp. nov.</title>
        <authorList>
            <person name="Dahal R.H."/>
            <person name="Chaudhary D.K."/>
        </authorList>
    </citation>
    <scope>NUCLEOTIDE SEQUENCE [LARGE SCALE GENOMIC DNA]</scope>
    <source>
        <strain evidence="1 2">DKR-3</strain>
    </source>
</reference>
<gene>
    <name evidence="1" type="ORF">KIN34_09270</name>
</gene>
<protein>
    <submittedName>
        <fullName evidence="1">Uncharacterized protein</fullName>
    </submittedName>
</protein>
<evidence type="ECO:0000313" key="1">
    <source>
        <dbReference type="EMBL" id="MBT0994475.1"/>
    </source>
</evidence>
<dbReference type="Proteomes" id="UP000722125">
    <property type="component" value="Unassembled WGS sequence"/>
</dbReference>
<dbReference type="EMBL" id="JAHBOH010000001">
    <property type="protein sequence ID" value="MBT0994475.1"/>
    <property type="molecule type" value="Genomic_DNA"/>
</dbReference>
<comment type="caution">
    <text evidence="1">The sequence shown here is derived from an EMBL/GenBank/DDBJ whole genome shotgun (WGS) entry which is preliminary data.</text>
</comment>
<keyword evidence="2" id="KW-1185">Reference proteome</keyword>
<proteinExistence type="predicted"/>
<organism evidence="1 2">
    <name type="scientific">Cellulomonas fulva</name>
    <dbReference type="NCBI Taxonomy" id="2835530"/>
    <lineage>
        <taxon>Bacteria</taxon>
        <taxon>Bacillati</taxon>
        <taxon>Actinomycetota</taxon>
        <taxon>Actinomycetes</taxon>
        <taxon>Micrococcales</taxon>
        <taxon>Cellulomonadaceae</taxon>
        <taxon>Cellulomonas</taxon>
    </lineage>
</organism>
<name>A0ABS5TZD3_9CELL</name>
<sequence>MKITMIARSSAVLPSRRLAPTFLELKGRTVPAAWSVSIGGFGTRHGVTTTDRSVDRTPPV</sequence>
<accession>A0ABS5TZD3</accession>
<dbReference type="RefSeq" id="WP_214349582.1">
    <property type="nucleotide sequence ID" value="NZ_JAHBOH010000001.1"/>
</dbReference>